<dbReference type="PANTHER" id="PTHR30290:SF64">
    <property type="entry name" value="ABC TRANSPORTER PERIPLASMIC BINDING PROTEIN"/>
    <property type="match status" value="1"/>
</dbReference>
<keyword evidence="3 4" id="KW-0732">Signal</keyword>
<comment type="similarity">
    <text evidence="2">Belongs to the bacterial solute-binding protein 5 family.</text>
</comment>
<feature type="chain" id="PRO_5015889301" evidence="4">
    <location>
        <begin position="27"/>
        <end position="624"/>
    </location>
</feature>
<sequence length="624" mass="69834">MHRRHLLAAGLATGLPLPSLAPQAQAQTQVQAQTAAPAPSERRHALSLLAPPALPADFPAFPWVNPEAPKGGAIALTALGSFDSFNQFILRGTAAVGLGLLYDSLMASNPDEASVEYAHLAEYLDLAADGLSVTFTLRESAKWHDGKPITADDVAWTFGVLREHGRPGFRAYYTDVAECVAETPRRVRFGFKNGDNRELALIIGQISPLPRHWWEGRDFSRPLLEVPLGSGPYRIESFEAGRGVTYTRVPDAWGRDLPTQRGQNNFDTIRYDYYRDSTVALEAFKAGQVDFRTENIARDWATAYDFPARRAGLVKLDEIRHELPTGMQAFAMNLRRPMFQDRRVREALGLVFDFEWMNANLFYGAYARTESYFSNSDFSSRGLPQGDERALLEPFRAQLPPEVFTQEFHLPKTDGSGSNRDGTRAALRLLREAGWTIRERRLVGPQGQPFDFEILLNGPSFERVALPFVQALARIGVEARVRTVDPAQYQVRTDAFDYDMTVDVIPQSNSPGNEQRDYFTCATAAQRGSQNVVGICDPVVDALVDKVIAAPDLPSLTASVRALDRVLLWNHFVIPNWHSRTFRLAYWDRFGRPEKNPRYGLGFPTSWWIDAARDAATAEARRSL</sequence>
<evidence type="ECO:0000313" key="6">
    <source>
        <dbReference type="EMBL" id="PZW41065.1"/>
    </source>
</evidence>
<evidence type="ECO:0000256" key="4">
    <source>
        <dbReference type="SAM" id="SignalP"/>
    </source>
</evidence>
<comment type="subcellular location">
    <subcellularLocation>
        <location evidence="1">Periplasm</location>
    </subcellularLocation>
</comment>
<feature type="signal peptide" evidence="4">
    <location>
        <begin position="1"/>
        <end position="26"/>
    </location>
</feature>
<dbReference type="Gene3D" id="3.40.190.10">
    <property type="entry name" value="Periplasmic binding protein-like II"/>
    <property type="match status" value="1"/>
</dbReference>
<dbReference type="PANTHER" id="PTHR30290">
    <property type="entry name" value="PERIPLASMIC BINDING COMPONENT OF ABC TRANSPORTER"/>
    <property type="match status" value="1"/>
</dbReference>
<evidence type="ECO:0000256" key="1">
    <source>
        <dbReference type="ARBA" id="ARBA00004418"/>
    </source>
</evidence>
<organism evidence="6 7">
    <name type="scientific">Humitalea rosea</name>
    <dbReference type="NCBI Taxonomy" id="990373"/>
    <lineage>
        <taxon>Bacteria</taxon>
        <taxon>Pseudomonadati</taxon>
        <taxon>Pseudomonadota</taxon>
        <taxon>Alphaproteobacteria</taxon>
        <taxon>Acetobacterales</taxon>
        <taxon>Roseomonadaceae</taxon>
        <taxon>Humitalea</taxon>
    </lineage>
</organism>
<keyword evidence="7" id="KW-1185">Reference proteome</keyword>
<dbReference type="PIRSF" id="PIRSF002741">
    <property type="entry name" value="MppA"/>
    <property type="match status" value="1"/>
</dbReference>
<dbReference type="InterPro" id="IPR039424">
    <property type="entry name" value="SBP_5"/>
</dbReference>
<dbReference type="CDD" id="cd08497">
    <property type="entry name" value="MbnE-like"/>
    <property type="match status" value="1"/>
</dbReference>
<dbReference type="AlphaFoldDB" id="A0A2W7I7D2"/>
<dbReference type="InterPro" id="IPR030678">
    <property type="entry name" value="Peptide/Ni-bd"/>
</dbReference>
<feature type="domain" description="Solute-binding protein family 5" evidence="5">
    <location>
        <begin position="119"/>
        <end position="520"/>
    </location>
</feature>
<protein>
    <submittedName>
        <fullName evidence="6">Microcin C transport system substrate-binding protein</fullName>
    </submittedName>
</protein>
<dbReference type="OrthoDB" id="9803988at2"/>
<dbReference type="GO" id="GO:0043190">
    <property type="term" value="C:ATP-binding cassette (ABC) transporter complex"/>
    <property type="evidence" value="ECO:0007669"/>
    <property type="project" value="InterPro"/>
</dbReference>
<dbReference type="Gene3D" id="3.10.105.10">
    <property type="entry name" value="Dipeptide-binding Protein, Domain 3"/>
    <property type="match status" value="1"/>
</dbReference>
<dbReference type="GO" id="GO:0030288">
    <property type="term" value="C:outer membrane-bounded periplasmic space"/>
    <property type="evidence" value="ECO:0007669"/>
    <property type="project" value="TreeGrafter"/>
</dbReference>
<dbReference type="EMBL" id="QKYU01000022">
    <property type="protein sequence ID" value="PZW41065.1"/>
    <property type="molecule type" value="Genomic_DNA"/>
</dbReference>
<proteinExistence type="inferred from homology"/>
<dbReference type="RefSeq" id="WP_111399617.1">
    <property type="nucleotide sequence ID" value="NZ_QKYU01000022.1"/>
</dbReference>
<evidence type="ECO:0000256" key="2">
    <source>
        <dbReference type="ARBA" id="ARBA00005695"/>
    </source>
</evidence>
<dbReference type="InterPro" id="IPR000914">
    <property type="entry name" value="SBP_5_dom"/>
</dbReference>
<dbReference type="GO" id="GO:0015833">
    <property type="term" value="P:peptide transport"/>
    <property type="evidence" value="ECO:0007669"/>
    <property type="project" value="TreeGrafter"/>
</dbReference>
<evidence type="ECO:0000256" key="3">
    <source>
        <dbReference type="ARBA" id="ARBA00022729"/>
    </source>
</evidence>
<gene>
    <name evidence="6" type="ORF">C8P66_12252</name>
</gene>
<dbReference type="Pfam" id="PF00496">
    <property type="entry name" value="SBP_bac_5"/>
    <property type="match status" value="1"/>
</dbReference>
<dbReference type="Proteomes" id="UP000249688">
    <property type="component" value="Unassembled WGS sequence"/>
</dbReference>
<dbReference type="GO" id="GO:0042884">
    <property type="term" value="P:microcin transport"/>
    <property type="evidence" value="ECO:0007669"/>
    <property type="project" value="TreeGrafter"/>
</dbReference>
<comment type="caution">
    <text evidence="6">The sequence shown here is derived from an EMBL/GenBank/DDBJ whole genome shotgun (WGS) entry which is preliminary data.</text>
</comment>
<evidence type="ECO:0000259" key="5">
    <source>
        <dbReference type="Pfam" id="PF00496"/>
    </source>
</evidence>
<accession>A0A2W7I7D2</accession>
<dbReference type="GO" id="GO:1904680">
    <property type="term" value="F:peptide transmembrane transporter activity"/>
    <property type="evidence" value="ECO:0007669"/>
    <property type="project" value="TreeGrafter"/>
</dbReference>
<reference evidence="6 7" key="1">
    <citation type="submission" date="2018-06" db="EMBL/GenBank/DDBJ databases">
        <title>Genomic Encyclopedia of Archaeal and Bacterial Type Strains, Phase II (KMG-II): from individual species to whole genera.</title>
        <authorList>
            <person name="Goeker M."/>
        </authorList>
    </citation>
    <scope>NUCLEOTIDE SEQUENCE [LARGE SCALE GENOMIC DNA]</scope>
    <source>
        <strain evidence="6 7">DSM 24525</strain>
    </source>
</reference>
<evidence type="ECO:0000313" key="7">
    <source>
        <dbReference type="Proteomes" id="UP000249688"/>
    </source>
</evidence>
<dbReference type="SUPFAM" id="SSF53850">
    <property type="entry name" value="Periplasmic binding protein-like II"/>
    <property type="match status" value="1"/>
</dbReference>
<name>A0A2W7I7D2_9PROT</name>